<dbReference type="InterPro" id="IPR025591">
    <property type="entry name" value="RloB"/>
</dbReference>
<dbReference type="EMBL" id="FQXK01000003">
    <property type="protein sequence ID" value="SHH08993.1"/>
    <property type="molecule type" value="Genomic_DNA"/>
</dbReference>
<gene>
    <name evidence="1" type="ORF">SAMN02745229_00196</name>
</gene>
<dbReference type="OrthoDB" id="9796523at2"/>
<dbReference type="Pfam" id="PF13707">
    <property type="entry name" value="RloB"/>
    <property type="match status" value="1"/>
</dbReference>
<name>A0A1M5Q642_BUTFI</name>
<evidence type="ECO:0000313" key="1">
    <source>
        <dbReference type="EMBL" id="SHH08993.1"/>
    </source>
</evidence>
<evidence type="ECO:0000313" key="2">
    <source>
        <dbReference type="Proteomes" id="UP000184278"/>
    </source>
</evidence>
<proteinExistence type="predicted"/>
<protein>
    <submittedName>
        <fullName evidence="1">RloB-like protein</fullName>
    </submittedName>
</protein>
<accession>A0A1M5Q642</accession>
<dbReference type="GeneID" id="89509060"/>
<dbReference type="AlphaFoldDB" id="A0A1M5Q642"/>
<dbReference type="STRING" id="1121131.SAMN02745229_00196"/>
<keyword evidence="2" id="KW-1185">Reference proteome</keyword>
<reference evidence="2" key="1">
    <citation type="submission" date="2016-11" db="EMBL/GenBank/DDBJ databases">
        <authorList>
            <person name="Varghese N."/>
            <person name="Submissions S."/>
        </authorList>
    </citation>
    <scope>NUCLEOTIDE SEQUENCE [LARGE SCALE GENOMIC DNA]</scope>
    <source>
        <strain evidence="2">DSM 3071</strain>
    </source>
</reference>
<dbReference type="Proteomes" id="UP000184278">
    <property type="component" value="Unassembled WGS sequence"/>
</dbReference>
<sequence length="222" mass="26401">MARKTNTRERKPYIIVFWEGESEEAYMKFMRNEFHEHLNLTVNPQKGVFDAAKKAFSTSGIYADDTALVDEIWFVFDTEPELRGKWDEYYATIRKLRKICKRSNIRLLMTKGCIEYYFMLHYEQTAPQIISPADKERVLNDLKKKHCTNYKKGDTASIYEIARNYPTAVKNGIWSLKRLEDEVEDILIKNDERDRKLFITDQTFSNVHEGIEYLYHLKDKSQ</sequence>
<organism evidence="1 2">
    <name type="scientific">Butyrivibrio fibrisolvens DSM 3071</name>
    <dbReference type="NCBI Taxonomy" id="1121131"/>
    <lineage>
        <taxon>Bacteria</taxon>
        <taxon>Bacillati</taxon>
        <taxon>Bacillota</taxon>
        <taxon>Clostridia</taxon>
        <taxon>Lachnospirales</taxon>
        <taxon>Lachnospiraceae</taxon>
        <taxon>Butyrivibrio</taxon>
    </lineage>
</organism>
<dbReference type="RefSeq" id="WP_073384769.1">
    <property type="nucleotide sequence ID" value="NZ_FQXK01000003.1"/>
</dbReference>